<feature type="transmembrane region" description="Helical" evidence="7">
    <location>
        <begin position="114"/>
        <end position="133"/>
    </location>
</feature>
<evidence type="ECO:0000313" key="11">
    <source>
        <dbReference type="RefSeq" id="XP_065667262.1"/>
    </source>
</evidence>
<dbReference type="InterPro" id="IPR027417">
    <property type="entry name" value="P-loop_NTPase"/>
</dbReference>
<dbReference type="InterPro" id="IPR003439">
    <property type="entry name" value="ABC_transporter-like_ATP-bd"/>
</dbReference>
<evidence type="ECO:0000256" key="6">
    <source>
        <dbReference type="ARBA" id="ARBA00023136"/>
    </source>
</evidence>
<dbReference type="PROSITE" id="PS00211">
    <property type="entry name" value="ABC_TRANSPORTER_1"/>
    <property type="match status" value="1"/>
</dbReference>
<dbReference type="SUPFAM" id="SSF90123">
    <property type="entry name" value="ABC transporter transmembrane region"/>
    <property type="match status" value="1"/>
</dbReference>
<dbReference type="Gene3D" id="1.20.1560.10">
    <property type="entry name" value="ABC transporter type 1, transmembrane domain"/>
    <property type="match status" value="1"/>
</dbReference>
<proteinExistence type="predicted"/>
<name>A0ABM4CZ76_HYDVU</name>
<sequence length="755" mass="85279">MNRFFTIAFVIFYIVADLTVNIFFNVWSNDISNSIFKFSIGHSTFDLLILSGLRFCILFGASIGLCCNYVLGVDRIKKWSIYVLYYSCFTALYTVVKIIYFLEDDLKNKWKMWIAISITISSVFFTYINWFFLGLKFNKKSKNNEETEVHMQSNSKEYIKRNKQNNLNVLDEMEAKKYSTSKTLLKLLKLAKYDTFYICVAFLFLILCSIGQVFLPFYTGLVLNYIIIDKSIQKFQDAILHLALVTLATGFAAGIRAGVFTFVLSRYVLRIQNLLFSAIVKMEIAFFDERNTGEITSRLTSDCTKIGDCVGLNVNIFTRNCVKVIGILFFMFKLSWKLSLLTLVSLPIVAIVSEIFGQRYRKLSEGVQNSLANANECAQEVISSIRTVRSFAAENQEIARYSERLYVTYNLRKKESFLQTFYRWSLEVTDMATSLLILFFGGDLVIKGHLIGGHLVSFILYSMELANAFDEIGDVYTGLMEAVGAARNVFVYIDRKPKIISGNFKPISHLRGDVVFKNVFFSYPSRPDVDVLKNITFHAKAGEVCALVGASGGGKSSVVNLLEHFYEPSSGEIFLDGFKISSFDHEFLHSKLTLVQQEPVLFARSISENIVYGLSNNVDAEEIIKAAIMANANSFICDMPEKYETQTGEKGIQLSGGQKQRIAIARALIRNPSVLVLDEATSALDTESEYLVQQAINKNLNGRTVIIIAHRLSTVEKADNIFVFDKGTIVEEGTHAYLIKSNGVYAGLVKRQMLE</sequence>
<feature type="transmembrane region" description="Helical" evidence="7">
    <location>
        <begin position="238"/>
        <end position="264"/>
    </location>
</feature>
<evidence type="ECO:0000256" key="3">
    <source>
        <dbReference type="ARBA" id="ARBA00022741"/>
    </source>
</evidence>
<feature type="transmembrane region" description="Helical" evidence="7">
    <location>
        <begin position="196"/>
        <end position="218"/>
    </location>
</feature>
<dbReference type="Pfam" id="PF00005">
    <property type="entry name" value="ABC_tran"/>
    <property type="match status" value="1"/>
</dbReference>
<accession>A0ABM4CZ76</accession>
<dbReference type="InterPro" id="IPR017871">
    <property type="entry name" value="ABC_transporter-like_CS"/>
</dbReference>
<dbReference type="InterPro" id="IPR011527">
    <property type="entry name" value="ABC1_TM_dom"/>
</dbReference>
<feature type="transmembrane region" description="Helical" evidence="7">
    <location>
        <begin position="7"/>
        <end position="27"/>
    </location>
</feature>
<evidence type="ECO:0000259" key="8">
    <source>
        <dbReference type="PROSITE" id="PS50893"/>
    </source>
</evidence>
<comment type="subcellular location">
    <subcellularLocation>
        <location evidence="1">Membrane</location>
        <topology evidence="1">Multi-pass membrane protein</topology>
    </subcellularLocation>
</comment>
<protein>
    <submittedName>
        <fullName evidence="11">ABC-type oligopeptide transporter ABCB9</fullName>
    </submittedName>
</protein>
<dbReference type="InterPro" id="IPR039421">
    <property type="entry name" value="Type_1_exporter"/>
</dbReference>
<reference evidence="11" key="1">
    <citation type="submission" date="2025-08" db="UniProtKB">
        <authorList>
            <consortium name="RefSeq"/>
        </authorList>
    </citation>
    <scope>IDENTIFICATION</scope>
</reference>
<dbReference type="Proteomes" id="UP001652625">
    <property type="component" value="Chromosome 12"/>
</dbReference>
<dbReference type="CDD" id="cd03249">
    <property type="entry name" value="ABC_MTABC3_MDL1_MDL2"/>
    <property type="match status" value="1"/>
</dbReference>
<evidence type="ECO:0000259" key="9">
    <source>
        <dbReference type="PROSITE" id="PS50929"/>
    </source>
</evidence>
<evidence type="ECO:0000256" key="2">
    <source>
        <dbReference type="ARBA" id="ARBA00022692"/>
    </source>
</evidence>
<evidence type="ECO:0000256" key="1">
    <source>
        <dbReference type="ARBA" id="ARBA00004141"/>
    </source>
</evidence>
<dbReference type="GeneID" id="100207291"/>
<feature type="domain" description="ABC transporter" evidence="8">
    <location>
        <begin position="514"/>
        <end position="751"/>
    </location>
</feature>
<keyword evidence="3" id="KW-0547">Nucleotide-binding</keyword>
<feature type="transmembrane region" description="Helical" evidence="7">
    <location>
        <begin position="47"/>
        <end position="71"/>
    </location>
</feature>
<dbReference type="PANTHER" id="PTHR43394">
    <property type="entry name" value="ATP-DEPENDENT PERMEASE MDL1, MITOCHONDRIAL"/>
    <property type="match status" value="1"/>
</dbReference>
<dbReference type="Pfam" id="PF10457">
    <property type="entry name" value="MENTAL"/>
    <property type="match status" value="1"/>
</dbReference>
<evidence type="ECO:0000256" key="4">
    <source>
        <dbReference type="ARBA" id="ARBA00022840"/>
    </source>
</evidence>
<keyword evidence="2 7" id="KW-0812">Transmembrane</keyword>
<dbReference type="RefSeq" id="XP_065667262.1">
    <property type="nucleotide sequence ID" value="XM_065811190.1"/>
</dbReference>
<feature type="domain" description="ABC transmembrane type-1" evidence="9">
    <location>
        <begin position="200"/>
        <end position="481"/>
    </location>
</feature>
<dbReference type="InterPro" id="IPR036640">
    <property type="entry name" value="ABC1_TM_sf"/>
</dbReference>
<evidence type="ECO:0000313" key="10">
    <source>
        <dbReference type="Proteomes" id="UP001652625"/>
    </source>
</evidence>
<dbReference type="PROSITE" id="PS50929">
    <property type="entry name" value="ABC_TM1F"/>
    <property type="match status" value="1"/>
</dbReference>
<dbReference type="PANTHER" id="PTHR43394:SF19">
    <property type="entry name" value="ABC TRANSPORTER B FAMILY"/>
    <property type="match status" value="1"/>
</dbReference>
<keyword evidence="4" id="KW-0067">ATP-binding</keyword>
<keyword evidence="5 7" id="KW-1133">Transmembrane helix</keyword>
<dbReference type="Gene3D" id="3.40.50.300">
    <property type="entry name" value="P-loop containing nucleotide triphosphate hydrolases"/>
    <property type="match status" value="1"/>
</dbReference>
<dbReference type="Pfam" id="PF00664">
    <property type="entry name" value="ABC_membrane"/>
    <property type="match status" value="1"/>
</dbReference>
<keyword evidence="6 7" id="KW-0472">Membrane</keyword>
<dbReference type="InterPro" id="IPR003593">
    <property type="entry name" value="AAA+_ATPase"/>
</dbReference>
<dbReference type="PIRSF" id="PIRSF002773">
    <property type="entry name" value="ABC_prm/ATPase_B"/>
    <property type="match status" value="1"/>
</dbReference>
<dbReference type="SMART" id="SM00382">
    <property type="entry name" value="AAA"/>
    <property type="match status" value="1"/>
</dbReference>
<feature type="transmembrane region" description="Helical" evidence="7">
    <location>
        <begin position="83"/>
        <end position="102"/>
    </location>
</feature>
<evidence type="ECO:0000256" key="5">
    <source>
        <dbReference type="ARBA" id="ARBA00022989"/>
    </source>
</evidence>
<gene>
    <name evidence="11" type="primary">LOC100207291</name>
</gene>
<dbReference type="InterPro" id="IPR019498">
    <property type="entry name" value="MENTAL"/>
</dbReference>
<keyword evidence="10" id="KW-1185">Reference proteome</keyword>
<organism evidence="10 11">
    <name type="scientific">Hydra vulgaris</name>
    <name type="common">Hydra</name>
    <name type="synonym">Hydra attenuata</name>
    <dbReference type="NCBI Taxonomy" id="6087"/>
    <lineage>
        <taxon>Eukaryota</taxon>
        <taxon>Metazoa</taxon>
        <taxon>Cnidaria</taxon>
        <taxon>Hydrozoa</taxon>
        <taxon>Hydroidolina</taxon>
        <taxon>Anthoathecata</taxon>
        <taxon>Aplanulata</taxon>
        <taxon>Hydridae</taxon>
        <taxon>Hydra</taxon>
    </lineage>
</organism>
<evidence type="ECO:0000256" key="7">
    <source>
        <dbReference type="SAM" id="Phobius"/>
    </source>
</evidence>
<dbReference type="SUPFAM" id="SSF52540">
    <property type="entry name" value="P-loop containing nucleoside triphosphate hydrolases"/>
    <property type="match status" value="1"/>
</dbReference>
<dbReference type="PROSITE" id="PS50893">
    <property type="entry name" value="ABC_TRANSPORTER_2"/>
    <property type="match status" value="1"/>
</dbReference>